<accession>A0A7D3UVP3</accession>
<reference evidence="1 2" key="1">
    <citation type="submission" date="2020-04" db="EMBL/GenBank/DDBJ databases">
        <title>Advantages and limits of metagenomic assembly and binning of a giant virus.</title>
        <authorList>
            <person name="Schulz F."/>
            <person name="Andreani J."/>
            <person name="Francis R."/>
            <person name="Boudjemaa H."/>
            <person name="Bou Khalil J.Y."/>
            <person name="Lee J."/>
            <person name="La Scola B."/>
            <person name="Woyke T."/>
        </authorList>
    </citation>
    <scope>NUCLEOTIDE SEQUENCE [LARGE SCALE GENOMIC DNA]</scope>
    <source>
        <strain evidence="1 2">FV1/VV64</strain>
    </source>
</reference>
<protein>
    <submittedName>
        <fullName evidence="1">Uncharacterized protein</fullName>
    </submittedName>
</protein>
<gene>
    <name evidence="1" type="ORF">Fadolivirus_1_891</name>
</gene>
<sequence length="199" mass="23239">MSLTTNLKLDKTIIPCVPFLWYREGESVCPIDLIKEVTGNKIKELYNIETTKQNVYVLIQRHISERENIYLCLHSLMYYEMHKTTEIKDNLLIVPDRFIHDLRFSVKTIPLNGTEIKERPGGLRIGEFTTGCVFIYNTAFSPPGCLHFKVNNDAEKSEFLCHIKCEQLNIDIECLFILFNYLKEENIEDLVKNEIAKFV</sequence>
<dbReference type="EMBL" id="MT418680">
    <property type="protein sequence ID" value="QKF94349.1"/>
    <property type="molecule type" value="Genomic_DNA"/>
</dbReference>
<evidence type="ECO:0000313" key="2">
    <source>
        <dbReference type="Proteomes" id="UP001162001"/>
    </source>
</evidence>
<dbReference type="Proteomes" id="UP001162001">
    <property type="component" value="Segment"/>
</dbReference>
<evidence type="ECO:0000313" key="1">
    <source>
        <dbReference type="EMBL" id="QKF94349.1"/>
    </source>
</evidence>
<organism evidence="1 2">
    <name type="scientific">Fadolivirus FV1/VV64</name>
    <dbReference type="NCBI Taxonomy" id="3070911"/>
    <lineage>
        <taxon>Viruses</taxon>
        <taxon>Varidnaviria</taxon>
        <taxon>Bamfordvirae</taxon>
        <taxon>Nucleocytoviricota</taxon>
        <taxon>Megaviricetes</taxon>
        <taxon>Imitervirales</taxon>
        <taxon>Mimiviridae</taxon>
        <taxon>Klosneuvirinae</taxon>
        <taxon>Fadolivirus</taxon>
        <taxon>Fadolivirus algeromassiliense</taxon>
    </lineage>
</organism>
<name>A0A7D3UVP3_9VIRU</name>
<keyword evidence="2" id="KW-1185">Reference proteome</keyword>
<proteinExistence type="predicted"/>